<dbReference type="AlphaFoldDB" id="A0A2S9X3N4"/>
<comment type="caution">
    <text evidence="1">The sequence shown here is derived from an EMBL/GenBank/DDBJ whole genome shotgun (WGS) entry which is preliminary data.</text>
</comment>
<protein>
    <submittedName>
        <fullName evidence="1">Uncharacterized protein</fullName>
    </submittedName>
</protein>
<dbReference type="Proteomes" id="UP000239469">
    <property type="component" value="Unassembled WGS sequence"/>
</dbReference>
<name>A0A2S9X3N4_9NEIS</name>
<dbReference type="EMBL" id="MTBD01000026">
    <property type="protein sequence ID" value="PRP70295.1"/>
    <property type="molecule type" value="Genomic_DNA"/>
</dbReference>
<proteinExistence type="predicted"/>
<reference evidence="1 2" key="1">
    <citation type="submission" date="2017-01" db="EMBL/GenBank/DDBJ databases">
        <title>New insights into the genetic diversity of Chromobacterium isolated from tropical freshwater lake.</title>
        <authorList>
            <person name="Santos A.B."/>
            <person name="Nascimento A.M."/>
            <person name="Da Silva P.C."/>
        </authorList>
    </citation>
    <scope>NUCLEOTIDE SEQUENCE [LARGE SCALE GENOMIC DNA]</scope>
    <source>
        <strain evidence="1 2">56AF</strain>
    </source>
</reference>
<gene>
    <name evidence="1" type="ORF">BUE93_11580</name>
</gene>
<evidence type="ECO:0000313" key="1">
    <source>
        <dbReference type="EMBL" id="PRP70295.1"/>
    </source>
</evidence>
<sequence>MIFQYQKIIKPWQLGEAVHNNVRKREVWESEMFAEAASYLVSSELFSGSIASGQRVNPYLLADGEIEKGLDYRDSGCRLDQWRERSCYNKVSALGALMVHQYGAGVLKSWLDSKLFGEKALTEAIRQHGGDGYLDLKERFAGLALLAGKKIQTPERYAFRPREILVPAGEYVSAERRYALPKIELANFKNMLIPLADHREQDIATKGFIGSASNVVTVPPYTMLSFTYSPAR</sequence>
<accession>A0A2S9X3N4</accession>
<evidence type="ECO:0000313" key="2">
    <source>
        <dbReference type="Proteomes" id="UP000239469"/>
    </source>
</evidence>
<organism evidence="1 2">
    <name type="scientific">Chromobacterium amazonense</name>
    <dbReference type="NCBI Taxonomy" id="1382803"/>
    <lineage>
        <taxon>Bacteria</taxon>
        <taxon>Pseudomonadati</taxon>
        <taxon>Pseudomonadota</taxon>
        <taxon>Betaproteobacteria</taxon>
        <taxon>Neisseriales</taxon>
        <taxon>Chromobacteriaceae</taxon>
        <taxon>Chromobacterium</taxon>
    </lineage>
</organism>